<dbReference type="Pfam" id="PF13826">
    <property type="entry name" value="Monooxy_af470-like"/>
    <property type="match status" value="1"/>
</dbReference>
<dbReference type="Proteomes" id="UP000002257">
    <property type="component" value="Chromosome"/>
</dbReference>
<organism evidence="1 2">
    <name type="scientific">Methylocella silvestris (strain DSM 15510 / CIP 108128 / LMG 27833 / NCIMB 13906 / BL2)</name>
    <dbReference type="NCBI Taxonomy" id="395965"/>
    <lineage>
        <taxon>Bacteria</taxon>
        <taxon>Pseudomonadati</taxon>
        <taxon>Pseudomonadota</taxon>
        <taxon>Alphaproteobacteria</taxon>
        <taxon>Hyphomicrobiales</taxon>
        <taxon>Beijerinckiaceae</taxon>
        <taxon>Methylocella</taxon>
    </lineage>
</organism>
<protein>
    <recommendedName>
        <fullName evidence="3">DUF4188 domain-containing protein</fullName>
    </recommendedName>
</protein>
<keyword evidence="2" id="KW-1185">Reference proteome</keyword>
<dbReference type="RefSeq" id="WP_012592800.1">
    <property type="nucleotide sequence ID" value="NC_011666.1"/>
</dbReference>
<evidence type="ECO:0000313" key="1">
    <source>
        <dbReference type="EMBL" id="ACK52732.1"/>
    </source>
</evidence>
<name>B8EMQ3_METSB</name>
<dbReference type="AlphaFoldDB" id="B8EMQ3"/>
<sequence>MLKREAPDFSGCPNLVVMMLGMRARTLRAFRRLAGFGRKIEAASGARPDGLLHADNAIIYGLYPLHVGMRWYWRDIDALEAWAKSEPHRLWWSQIMADSGGTEFWHETYHMRGGMEAIYLDMTKPIGFANFMPMAPARGTMASRHKEWASPSVGDLPTGQS</sequence>
<gene>
    <name evidence="1" type="ordered locus">Msil_3850</name>
</gene>
<dbReference type="EMBL" id="CP001280">
    <property type="protein sequence ID" value="ACK52732.1"/>
    <property type="molecule type" value="Genomic_DNA"/>
</dbReference>
<proteinExistence type="predicted"/>
<dbReference type="KEGG" id="msl:Msil_3850"/>
<dbReference type="STRING" id="395965.Msil_3850"/>
<dbReference type="InterPro" id="IPR025444">
    <property type="entry name" value="Monooxy_af470"/>
</dbReference>
<reference evidence="1 2" key="1">
    <citation type="journal article" date="2010" name="J. Bacteriol.">
        <title>Complete genome sequence of the aerobic facultative methanotroph Methylocella silvestris BL2.</title>
        <authorList>
            <person name="Chen Y."/>
            <person name="Crombie A."/>
            <person name="Rahman M.T."/>
            <person name="Dedysh S.N."/>
            <person name="Liesack W."/>
            <person name="Stott M.B."/>
            <person name="Alam M."/>
            <person name="Theisen A.R."/>
            <person name="Murrell J.C."/>
            <person name="Dunfield P.F."/>
        </authorList>
    </citation>
    <scope>NUCLEOTIDE SEQUENCE [LARGE SCALE GENOMIC DNA]</scope>
    <source>
        <strain evidence="2">DSM 15510 / CIP 108128 / LMG 27833 / NCIMB 13906 / BL2</strain>
    </source>
</reference>
<evidence type="ECO:0008006" key="3">
    <source>
        <dbReference type="Google" id="ProtNLM"/>
    </source>
</evidence>
<accession>B8EMQ3</accession>
<evidence type="ECO:0000313" key="2">
    <source>
        <dbReference type="Proteomes" id="UP000002257"/>
    </source>
</evidence>
<dbReference type="eggNOG" id="ENOG5031YI3">
    <property type="taxonomic scope" value="Bacteria"/>
</dbReference>
<dbReference type="HOGENOM" id="CLU_109716_0_0_5"/>
<dbReference type="OrthoDB" id="7566033at2"/>